<accession>A0A835VC99</accession>
<name>A0A835VC99_VANPL</name>
<proteinExistence type="predicted"/>
<dbReference type="OrthoDB" id="6373236at2759"/>
<evidence type="ECO:0000313" key="2">
    <source>
        <dbReference type="EMBL" id="KAG0491665.1"/>
    </source>
</evidence>
<evidence type="ECO:0000256" key="1">
    <source>
        <dbReference type="SAM" id="MobiDB-lite"/>
    </source>
</evidence>
<feature type="region of interest" description="Disordered" evidence="1">
    <location>
        <begin position="48"/>
        <end position="70"/>
    </location>
</feature>
<comment type="caution">
    <text evidence="2">The sequence shown here is derived from an EMBL/GenBank/DDBJ whole genome shotgun (WGS) entry which is preliminary data.</text>
</comment>
<evidence type="ECO:0000313" key="3">
    <source>
        <dbReference type="Proteomes" id="UP000636800"/>
    </source>
</evidence>
<organism evidence="2 3">
    <name type="scientific">Vanilla planifolia</name>
    <name type="common">Vanilla</name>
    <dbReference type="NCBI Taxonomy" id="51239"/>
    <lineage>
        <taxon>Eukaryota</taxon>
        <taxon>Viridiplantae</taxon>
        <taxon>Streptophyta</taxon>
        <taxon>Embryophyta</taxon>
        <taxon>Tracheophyta</taxon>
        <taxon>Spermatophyta</taxon>
        <taxon>Magnoliopsida</taxon>
        <taxon>Liliopsida</taxon>
        <taxon>Asparagales</taxon>
        <taxon>Orchidaceae</taxon>
        <taxon>Vanilloideae</taxon>
        <taxon>Vanilleae</taxon>
        <taxon>Vanilla</taxon>
    </lineage>
</organism>
<keyword evidence="3" id="KW-1185">Reference proteome</keyword>
<dbReference type="AlphaFoldDB" id="A0A835VC99"/>
<sequence>MLLLHVPQIREKPSFINIFPSTKTQNRPSHKSFMYDISSFLDDDDTVWGHGGRPGGEGHGDHVDEEVEDVGGGDGCGDVLLLQRPPLPLHSDLVCPGRELLDEELARFGENQRRLARDQLPLLTGLLHDLLYSRQGE</sequence>
<dbReference type="Proteomes" id="UP000636800">
    <property type="component" value="Chromosome 2"/>
</dbReference>
<gene>
    <name evidence="2" type="ORF">HPP92_005063</name>
</gene>
<dbReference type="EMBL" id="JADCNL010000002">
    <property type="protein sequence ID" value="KAG0491665.1"/>
    <property type="molecule type" value="Genomic_DNA"/>
</dbReference>
<protein>
    <submittedName>
        <fullName evidence="2">Uncharacterized protein</fullName>
    </submittedName>
</protein>
<reference evidence="2 3" key="1">
    <citation type="journal article" date="2020" name="Nat. Food">
        <title>A phased Vanilla planifolia genome enables genetic improvement of flavour and production.</title>
        <authorList>
            <person name="Hasing T."/>
            <person name="Tang H."/>
            <person name="Brym M."/>
            <person name="Khazi F."/>
            <person name="Huang T."/>
            <person name="Chambers A.H."/>
        </authorList>
    </citation>
    <scope>NUCLEOTIDE SEQUENCE [LARGE SCALE GENOMIC DNA]</scope>
    <source>
        <tissue evidence="2">Leaf</tissue>
    </source>
</reference>